<evidence type="ECO:0000313" key="17">
    <source>
        <dbReference type="EMBL" id="AZS51573.1"/>
    </source>
</evidence>
<evidence type="ECO:0000256" key="4">
    <source>
        <dbReference type="ARBA" id="ARBA00022475"/>
    </source>
</evidence>
<comment type="subcellular location">
    <subcellularLocation>
        <location evidence="2">Cell membrane</location>
        <topology evidence="2">Multi-pass membrane protein</topology>
    </subcellularLocation>
</comment>
<gene>
    <name evidence="17" type="ORF">DM558_12680</name>
</gene>
<keyword evidence="12" id="KW-0902">Two-component regulatory system</keyword>
<dbReference type="InterPro" id="IPR003660">
    <property type="entry name" value="HAMP_dom"/>
</dbReference>
<dbReference type="InterPro" id="IPR005467">
    <property type="entry name" value="His_kinase_dom"/>
</dbReference>
<keyword evidence="10" id="KW-0067">ATP-binding</keyword>
<keyword evidence="6" id="KW-0808">Transferase</keyword>
<dbReference type="GO" id="GO:0000155">
    <property type="term" value="F:phosphorelay sensor kinase activity"/>
    <property type="evidence" value="ECO:0007669"/>
    <property type="project" value="InterPro"/>
</dbReference>
<evidence type="ECO:0000256" key="7">
    <source>
        <dbReference type="ARBA" id="ARBA00022692"/>
    </source>
</evidence>
<dbReference type="Pfam" id="PF02518">
    <property type="entry name" value="HATPase_c"/>
    <property type="match status" value="1"/>
</dbReference>
<dbReference type="SUPFAM" id="SSF55874">
    <property type="entry name" value="ATPase domain of HSP90 chaperone/DNA topoisomerase II/histidine kinase"/>
    <property type="match status" value="1"/>
</dbReference>
<dbReference type="Proteomes" id="UP000273143">
    <property type="component" value="Chromosome"/>
</dbReference>
<keyword evidence="13 14" id="KW-0472">Membrane</keyword>
<feature type="transmembrane region" description="Helical" evidence="14">
    <location>
        <begin position="143"/>
        <end position="166"/>
    </location>
</feature>
<keyword evidence="5" id="KW-0597">Phosphoprotein</keyword>
<dbReference type="EC" id="2.7.13.3" evidence="3"/>
<dbReference type="PROSITE" id="PS50885">
    <property type="entry name" value="HAMP"/>
    <property type="match status" value="1"/>
</dbReference>
<evidence type="ECO:0000256" key="10">
    <source>
        <dbReference type="ARBA" id="ARBA00022840"/>
    </source>
</evidence>
<dbReference type="EMBL" id="CP029822">
    <property type="protein sequence ID" value="AZS51573.1"/>
    <property type="molecule type" value="Genomic_DNA"/>
</dbReference>
<dbReference type="PANTHER" id="PTHR45528:SF1">
    <property type="entry name" value="SENSOR HISTIDINE KINASE CPXA"/>
    <property type="match status" value="1"/>
</dbReference>
<dbReference type="Pfam" id="PF00512">
    <property type="entry name" value="HisKA"/>
    <property type="match status" value="1"/>
</dbReference>
<comment type="catalytic activity">
    <reaction evidence="1">
        <text>ATP + protein L-histidine = ADP + protein N-phospho-L-histidine.</text>
        <dbReference type="EC" id="2.7.13.3"/>
    </reaction>
</comment>
<reference evidence="18" key="1">
    <citation type="submission" date="2018-06" db="EMBL/GenBank/DDBJ databases">
        <title>Complete genome of Pseudomonas insecticola strain QZS01.</title>
        <authorList>
            <person name="Wang J."/>
            <person name="Su Q."/>
        </authorList>
    </citation>
    <scope>NUCLEOTIDE SEQUENCE [LARGE SCALE GENOMIC DNA]</scope>
    <source>
        <strain evidence="18">QZS01</strain>
    </source>
</reference>
<sequence length="435" mass="49949">MRSFFWRIFISFWLAISVAAGSSMLLGYLFNQDAWLINRFPPIQGVAQKWVSFHEENEIASAKNLIKHYQQKYKIDIQVFTELGTNLTGNIHPTHYKPKPIGSRIPPWRQITQEYTSPETELSYLFIYRIPRAELMDWQRDSLWFPLGGIVITVIVLTIFSFLLTLSVTRPLKKLRGAVNDLGRTEYQKNSLSRLSNRKDEFGLLAKDFSLMGEHLQALIDSQRQLLRDVSHELRSPLARLKITAALLERSNEQDRAKLSDRLSLECDRLEALISEILILARLDSVPGNKTTLQLYQLLNKLQEDAKIIAPQQKIILSIPNDLIVHGWEDRLERALDNLIRNALRFNPEDKAIEITAWQEDDNVHISIRDHGVGVTDNYLAELSKPFFRVPEQTAKGYGLGLAISRRAIESHGGTILFNNHKEEGFMVEIILPIS</sequence>
<evidence type="ECO:0000256" key="5">
    <source>
        <dbReference type="ARBA" id="ARBA00022553"/>
    </source>
</evidence>
<evidence type="ECO:0000256" key="3">
    <source>
        <dbReference type="ARBA" id="ARBA00012438"/>
    </source>
</evidence>
<dbReference type="CDD" id="cd00075">
    <property type="entry name" value="HATPase"/>
    <property type="match status" value="1"/>
</dbReference>
<evidence type="ECO:0000256" key="9">
    <source>
        <dbReference type="ARBA" id="ARBA00022777"/>
    </source>
</evidence>
<evidence type="ECO:0000256" key="13">
    <source>
        <dbReference type="ARBA" id="ARBA00023136"/>
    </source>
</evidence>
<evidence type="ECO:0000259" key="16">
    <source>
        <dbReference type="PROSITE" id="PS50885"/>
    </source>
</evidence>
<evidence type="ECO:0000256" key="1">
    <source>
        <dbReference type="ARBA" id="ARBA00000085"/>
    </source>
</evidence>
<protein>
    <recommendedName>
        <fullName evidence="3">histidine kinase</fullName>
        <ecNumber evidence="3">2.7.13.3</ecNumber>
    </recommendedName>
</protein>
<evidence type="ECO:0000256" key="6">
    <source>
        <dbReference type="ARBA" id="ARBA00022679"/>
    </source>
</evidence>
<dbReference type="PANTHER" id="PTHR45528">
    <property type="entry name" value="SENSOR HISTIDINE KINASE CPXA"/>
    <property type="match status" value="1"/>
</dbReference>
<evidence type="ECO:0000256" key="2">
    <source>
        <dbReference type="ARBA" id="ARBA00004651"/>
    </source>
</evidence>
<feature type="domain" description="HAMP" evidence="16">
    <location>
        <begin position="166"/>
        <end position="221"/>
    </location>
</feature>
<dbReference type="Gene3D" id="3.30.565.10">
    <property type="entry name" value="Histidine kinase-like ATPase, C-terminal domain"/>
    <property type="match status" value="1"/>
</dbReference>
<proteinExistence type="predicted"/>
<evidence type="ECO:0000259" key="15">
    <source>
        <dbReference type="PROSITE" id="PS50109"/>
    </source>
</evidence>
<dbReference type="InterPro" id="IPR050398">
    <property type="entry name" value="HssS/ArlS-like"/>
</dbReference>
<dbReference type="InterPro" id="IPR036097">
    <property type="entry name" value="HisK_dim/P_sf"/>
</dbReference>
<dbReference type="PROSITE" id="PS50109">
    <property type="entry name" value="HIS_KIN"/>
    <property type="match status" value="1"/>
</dbReference>
<dbReference type="SMART" id="SM00388">
    <property type="entry name" value="HisKA"/>
    <property type="match status" value="1"/>
</dbReference>
<dbReference type="KEGG" id="emo:DM558_12680"/>
<keyword evidence="11 14" id="KW-1133">Transmembrane helix</keyword>
<dbReference type="SUPFAM" id="SSF47384">
    <property type="entry name" value="Homodimeric domain of signal transducing histidine kinase"/>
    <property type="match status" value="1"/>
</dbReference>
<dbReference type="SMART" id="SM00387">
    <property type="entry name" value="HATPase_c"/>
    <property type="match status" value="1"/>
</dbReference>
<dbReference type="CDD" id="cd00082">
    <property type="entry name" value="HisKA"/>
    <property type="match status" value="1"/>
</dbReference>
<dbReference type="Gene3D" id="1.10.287.130">
    <property type="match status" value="1"/>
</dbReference>
<organism evidence="17 18">
    <name type="scientific">Entomomonas moraniae</name>
    <dbReference type="NCBI Taxonomy" id="2213226"/>
    <lineage>
        <taxon>Bacteria</taxon>
        <taxon>Pseudomonadati</taxon>
        <taxon>Pseudomonadota</taxon>
        <taxon>Gammaproteobacteria</taxon>
        <taxon>Pseudomonadales</taxon>
        <taxon>Pseudomonadaceae</taxon>
        <taxon>Entomomonas</taxon>
    </lineage>
</organism>
<dbReference type="SUPFAM" id="SSF158472">
    <property type="entry name" value="HAMP domain-like"/>
    <property type="match status" value="1"/>
</dbReference>
<keyword evidence="7 14" id="KW-0812">Transmembrane</keyword>
<keyword evidence="8" id="KW-0547">Nucleotide-binding</keyword>
<evidence type="ECO:0000256" key="12">
    <source>
        <dbReference type="ARBA" id="ARBA00023012"/>
    </source>
</evidence>
<dbReference type="AlphaFoldDB" id="A0A3Q9JKA3"/>
<feature type="domain" description="Histidine kinase" evidence="15">
    <location>
        <begin position="229"/>
        <end position="435"/>
    </location>
</feature>
<dbReference type="InterPro" id="IPR003594">
    <property type="entry name" value="HATPase_dom"/>
</dbReference>
<dbReference type="PRINTS" id="PR00344">
    <property type="entry name" value="BCTRLSENSOR"/>
</dbReference>
<dbReference type="InterPro" id="IPR036890">
    <property type="entry name" value="HATPase_C_sf"/>
</dbReference>
<evidence type="ECO:0000256" key="8">
    <source>
        <dbReference type="ARBA" id="ARBA00022741"/>
    </source>
</evidence>
<name>A0A3Q9JKA3_9GAMM</name>
<keyword evidence="9 17" id="KW-0418">Kinase</keyword>
<evidence type="ECO:0000313" key="18">
    <source>
        <dbReference type="Proteomes" id="UP000273143"/>
    </source>
</evidence>
<dbReference type="Gene3D" id="6.10.340.10">
    <property type="match status" value="1"/>
</dbReference>
<dbReference type="GO" id="GO:0005886">
    <property type="term" value="C:plasma membrane"/>
    <property type="evidence" value="ECO:0007669"/>
    <property type="project" value="UniProtKB-SubCell"/>
</dbReference>
<evidence type="ECO:0000256" key="11">
    <source>
        <dbReference type="ARBA" id="ARBA00022989"/>
    </source>
</evidence>
<keyword evidence="4" id="KW-1003">Cell membrane</keyword>
<dbReference type="GO" id="GO:0005524">
    <property type="term" value="F:ATP binding"/>
    <property type="evidence" value="ECO:0007669"/>
    <property type="project" value="UniProtKB-KW"/>
</dbReference>
<evidence type="ECO:0000256" key="14">
    <source>
        <dbReference type="SAM" id="Phobius"/>
    </source>
</evidence>
<accession>A0A3Q9JKA3</accession>
<keyword evidence="18" id="KW-1185">Reference proteome</keyword>
<dbReference type="InterPro" id="IPR004358">
    <property type="entry name" value="Sig_transdc_His_kin-like_C"/>
</dbReference>
<dbReference type="CDD" id="cd06225">
    <property type="entry name" value="HAMP"/>
    <property type="match status" value="1"/>
</dbReference>
<dbReference type="InterPro" id="IPR003661">
    <property type="entry name" value="HisK_dim/P_dom"/>
</dbReference>
<feature type="transmembrane region" description="Helical" evidence="14">
    <location>
        <begin position="12"/>
        <end position="30"/>
    </location>
</feature>
<dbReference type="RefSeq" id="WP_127164316.1">
    <property type="nucleotide sequence ID" value="NZ_CP029822.1"/>
</dbReference>